<organism evidence="3 4">
    <name type="scientific">Sphingomonas floccifaciens</name>
    <dbReference type="NCBI Taxonomy" id="1844115"/>
    <lineage>
        <taxon>Bacteria</taxon>
        <taxon>Pseudomonadati</taxon>
        <taxon>Pseudomonadota</taxon>
        <taxon>Alphaproteobacteria</taxon>
        <taxon>Sphingomonadales</taxon>
        <taxon>Sphingomonadaceae</taxon>
        <taxon>Sphingomonas</taxon>
    </lineage>
</organism>
<name>A0ABW4NAT5_9SPHN</name>
<feature type="region of interest" description="Disordered" evidence="1">
    <location>
        <begin position="94"/>
        <end position="127"/>
    </location>
</feature>
<feature type="chain" id="PRO_5047226914" description="UrcA family protein" evidence="2">
    <location>
        <begin position="22"/>
        <end position="127"/>
    </location>
</feature>
<dbReference type="EMBL" id="JBHUFC010000002">
    <property type="protein sequence ID" value="MFD1786936.1"/>
    <property type="molecule type" value="Genomic_DNA"/>
</dbReference>
<feature type="signal peptide" evidence="2">
    <location>
        <begin position="1"/>
        <end position="21"/>
    </location>
</feature>
<evidence type="ECO:0000256" key="1">
    <source>
        <dbReference type="SAM" id="MobiDB-lite"/>
    </source>
</evidence>
<keyword evidence="4" id="KW-1185">Reference proteome</keyword>
<accession>A0ABW4NAT5</accession>
<dbReference type="Proteomes" id="UP001597283">
    <property type="component" value="Unassembled WGS sequence"/>
</dbReference>
<keyword evidence="2" id="KW-0732">Signal</keyword>
<evidence type="ECO:0000313" key="4">
    <source>
        <dbReference type="Proteomes" id="UP001597283"/>
    </source>
</evidence>
<evidence type="ECO:0000313" key="3">
    <source>
        <dbReference type="EMBL" id="MFD1786936.1"/>
    </source>
</evidence>
<reference evidence="4" key="1">
    <citation type="journal article" date="2019" name="Int. J. Syst. Evol. Microbiol.">
        <title>The Global Catalogue of Microorganisms (GCM) 10K type strain sequencing project: providing services to taxonomists for standard genome sequencing and annotation.</title>
        <authorList>
            <consortium name="The Broad Institute Genomics Platform"/>
            <consortium name="The Broad Institute Genome Sequencing Center for Infectious Disease"/>
            <person name="Wu L."/>
            <person name="Ma J."/>
        </authorList>
    </citation>
    <scope>NUCLEOTIDE SEQUENCE [LARGE SCALE GENOMIC DNA]</scope>
    <source>
        <strain evidence="4">Q85</strain>
    </source>
</reference>
<evidence type="ECO:0000256" key="2">
    <source>
        <dbReference type="SAM" id="SignalP"/>
    </source>
</evidence>
<proteinExistence type="predicted"/>
<protein>
    <recommendedName>
        <fullName evidence="5">UrcA family protein</fullName>
    </recommendedName>
</protein>
<gene>
    <name evidence="3" type="ORF">ACFSC3_05050</name>
</gene>
<dbReference type="RefSeq" id="WP_380939311.1">
    <property type="nucleotide sequence ID" value="NZ_JBHUFC010000002.1"/>
</dbReference>
<sequence>MAVASILALVLAQATAPAAPATPPAPAAQNPIQSAAMAFSACLGPKVAAVPASMTPEQGADSALAGCKTQQDALRAAVETVIAAAPAEQQAMARTQVDQGMAQARTQIADSIRQKRAAPATPSAPAK</sequence>
<evidence type="ECO:0008006" key="5">
    <source>
        <dbReference type="Google" id="ProtNLM"/>
    </source>
</evidence>
<comment type="caution">
    <text evidence="3">The sequence shown here is derived from an EMBL/GenBank/DDBJ whole genome shotgun (WGS) entry which is preliminary data.</text>
</comment>